<gene>
    <name evidence="2" type="ORF">OLC1_LOCUS21338</name>
</gene>
<protein>
    <submittedName>
        <fullName evidence="2">OLC1v1015424C1</fullName>
    </submittedName>
</protein>
<evidence type="ECO:0000313" key="3">
    <source>
        <dbReference type="Proteomes" id="UP001161247"/>
    </source>
</evidence>
<accession>A0AAV1E6F9</accession>
<organism evidence="2 3">
    <name type="scientific">Oldenlandia corymbosa var. corymbosa</name>
    <dbReference type="NCBI Taxonomy" id="529605"/>
    <lineage>
        <taxon>Eukaryota</taxon>
        <taxon>Viridiplantae</taxon>
        <taxon>Streptophyta</taxon>
        <taxon>Embryophyta</taxon>
        <taxon>Tracheophyta</taxon>
        <taxon>Spermatophyta</taxon>
        <taxon>Magnoliopsida</taxon>
        <taxon>eudicotyledons</taxon>
        <taxon>Gunneridae</taxon>
        <taxon>Pentapetalae</taxon>
        <taxon>asterids</taxon>
        <taxon>lamiids</taxon>
        <taxon>Gentianales</taxon>
        <taxon>Rubiaceae</taxon>
        <taxon>Rubioideae</taxon>
        <taxon>Spermacoceae</taxon>
        <taxon>Hedyotis-Oldenlandia complex</taxon>
        <taxon>Oldenlandia</taxon>
    </lineage>
</organism>
<feature type="region of interest" description="Disordered" evidence="1">
    <location>
        <begin position="1"/>
        <end position="24"/>
    </location>
</feature>
<dbReference type="AlphaFoldDB" id="A0AAV1E6F9"/>
<proteinExistence type="predicted"/>
<evidence type="ECO:0000256" key="1">
    <source>
        <dbReference type="SAM" id="MobiDB-lite"/>
    </source>
</evidence>
<dbReference type="EMBL" id="OX459125">
    <property type="protein sequence ID" value="CAI9114655.1"/>
    <property type="molecule type" value="Genomic_DNA"/>
</dbReference>
<sequence length="154" mass="17302">MASPNLVMKLKSFPPPPGLESEPEEMNDARINLVDIKGTLCVTDVRSMIETSVLEIWALTESRNEVDNNNGRGIWVKQYNLRMEIPLPDPEGVGTPLVFQKSSSKGDVVILSPVSDMYYIFDVEEGRLVREITVVSGKRTLTTLGFRWQSFLTL</sequence>
<evidence type="ECO:0000313" key="2">
    <source>
        <dbReference type="EMBL" id="CAI9114655.1"/>
    </source>
</evidence>
<name>A0AAV1E6F9_OLDCO</name>
<keyword evidence="3" id="KW-1185">Reference proteome</keyword>
<dbReference type="Proteomes" id="UP001161247">
    <property type="component" value="Chromosome 8"/>
</dbReference>
<reference evidence="2" key="1">
    <citation type="submission" date="2023-03" db="EMBL/GenBank/DDBJ databases">
        <authorList>
            <person name="Julca I."/>
        </authorList>
    </citation>
    <scope>NUCLEOTIDE SEQUENCE</scope>
</reference>